<dbReference type="PROSITE" id="PS51782">
    <property type="entry name" value="LYSM"/>
    <property type="match status" value="2"/>
</dbReference>
<dbReference type="PANTHER" id="PTHR33734:SF11">
    <property type="entry name" value="LYSM DOMAIN-CONTAINING GPI-ANCHORED PROTEIN 2"/>
    <property type="match status" value="1"/>
</dbReference>
<dbReference type="PANTHER" id="PTHR33734">
    <property type="entry name" value="LYSM DOMAIN-CONTAINING GPI-ANCHORED PROTEIN 2"/>
    <property type="match status" value="1"/>
</dbReference>
<evidence type="ECO:0000313" key="4">
    <source>
        <dbReference type="EMBL" id="KAK4803977.1"/>
    </source>
</evidence>
<dbReference type="SMART" id="SM00257">
    <property type="entry name" value="LysM"/>
    <property type="match status" value="2"/>
</dbReference>
<evidence type="ECO:0000259" key="3">
    <source>
        <dbReference type="PROSITE" id="PS51782"/>
    </source>
</evidence>
<feature type="signal peptide" evidence="2">
    <location>
        <begin position="1"/>
        <end position="25"/>
    </location>
</feature>
<dbReference type="EMBL" id="JAXQNO010000001">
    <property type="protein sequence ID" value="KAK4803977.1"/>
    <property type="molecule type" value="Genomic_DNA"/>
</dbReference>
<feature type="domain" description="LysM" evidence="3">
    <location>
        <begin position="108"/>
        <end position="155"/>
    </location>
</feature>
<organism evidence="4 5">
    <name type="scientific">Trapa natans</name>
    <name type="common">Water chestnut</name>
    <dbReference type="NCBI Taxonomy" id="22666"/>
    <lineage>
        <taxon>Eukaryota</taxon>
        <taxon>Viridiplantae</taxon>
        <taxon>Streptophyta</taxon>
        <taxon>Embryophyta</taxon>
        <taxon>Tracheophyta</taxon>
        <taxon>Spermatophyta</taxon>
        <taxon>Magnoliopsida</taxon>
        <taxon>eudicotyledons</taxon>
        <taxon>Gunneridae</taxon>
        <taxon>Pentapetalae</taxon>
        <taxon>rosids</taxon>
        <taxon>malvids</taxon>
        <taxon>Myrtales</taxon>
        <taxon>Lythraceae</taxon>
        <taxon>Trapa</taxon>
    </lineage>
</organism>
<dbReference type="InterPro" id="IPR036779">
    <property type="entry name" value="LysM_dom_sf"/>
</dbReference>
<keyword evidence="2" id="KW-0732">Signal</keyword>
<dbReference type="SUPFAM" id="SSF54106">
    <property type="entry name" value="LysM domain"/>
    <property type="match status" value="2"/>
</dbReference>
<proteinExistence type="predicted"/>
<keyword evidence="1" id="KW-0472">Membrane</keyword>
<dbReference type="InterPro" id="IPR018392">
    <property type="entry name" value="LysM"/>
</dbReference>
<name>A0AAN7MSU2_TRANT</name>
<dbReference type="CDD" id="cd00118">
    <property type="entry name" value="LysM"/>
    <property type="match status" value="2"/>
</dbReference>
<dbReference type="Proteomes" id="UP001346149">
    <property type="component" value="Unassembled WGS sequence"/>
</dbReference>
<evidence type="ECO:0000256" key="1">
    <source>
        <dbReference type="SAM" id="Phobius"/>
    </source>
</evidence>
<protein>
    <recommendedName>
        <fullName evidence="3">LysM domain-containing protein</fullName>
    </recommendedName>
</protein>
<dbReference type="Gene3D" id="3.10.350.10">
    <property type="entry name" value="LysM domain"/>
    <property type="match status" value="2"/>
</dbReference>
<feature type="chain" id="PRO_5042862942" description="LysM domain-containing protein" evidence="2">
    <location>
        <begin position="26"/>
        <end position="354"/>
    </location>
</feature>
<accession>A0AAN7MSU2</accession>
<gene>
    <name evidence="4" type="ORF">SAY86_003794</name>
</gene>
<keyword evidence="5" id="KW-1185">Reference proteome</keyword>
<dbReference type="AlphaFoldDB" id="A0AAN7MSU2"/>
<keyword evidence="1" id="KW-1133">Transmembrane helix</keyword>
<keyword evidence="1" id="KW-0812">Transmembrane</keyword>
<dbReference type="Pfam" id="PF01476">
    <property type="entry name" value="LysM"/>
    <property type="match status" value="2"/>
</dbReference>
<feature type="transmembrane region" description="Helical" evidence="1">
    <location>
        <begin position="332"/>
        <end position="353"/>
    </location>
</feature>
<comment type="caution">
    <text evidence="4">The sequence shown here is derived from an EMBL/GenBank/DDBJ whole genome shotgun (WGS) entry which is preliminary data.</text>
</comment>
<reference evidence="4 5" key="1">
    <citation type="journal article" date="2023" name="Hortic Res">
        <title>Pangenome of water caltrop reveals structural variations and asymmetric subgenome divergence after allopolyploidization.</title>
        <authorList>
            <person name="Zhang X."/>
            <person name="Chen Y."/>
            <person name="Wang L."/>
            <person name="Yuan Y."/>
            <person name="Fang M."/>
            <person name="Shi L."/>
            <person name="Lu R."/>
            <person name="Comes H.P."/>
            <person name="Ma Y."/>
            <person name="Chen Y."/>
            <person name="Huang G."/>
            <person name="Zhou Y."/>
            <person name="Zheng Z."/>
            <person name="Qiu Y."/>
        </authorList>
    </citation>
    <scope>NUCLEOTIDE SEQUENCE [LARGE SCALE GENOMIC DNA]</scope>
    <source>
        <strain evidence="4">F231</strain>
    </source>
</reference>
<evidence type="ECO:0000313" key="5">
    <source>
        <dbReference type="Proteomes" id="UP001346149"/>
    </source>
</evidence>
<evidence type="ECO:0000256" key="2">
    <source>
        <dbReference type="SAM" id="SignalP"/>
    </source>
</evidence>
<feature type="domain" description="LysM" evidence="3">
    <location>
        <begin position="172"/>
        <end position="216"/>
    </location>
</feature>
<sequence length="354" mass="37499">MASSCHHLLLPSLLLLAVLAPMSLALGFTCNSKGAICQAIAGYSPANATTFSALQKLFAVKHLRSLLGANGLPITTPANSTVAASLAVRIPFNCSCGSNATGASYRRPEYRVRRGDTLSHIASGVFSNLVTFTDIQLANKIRNPNLIAMGKKLWIPLPCSCDDVAGSRVVHYGHVVTAGSSIAAISEQFNVTQETIMTINGIAETKALKAGQVLDIPLKACSSSIRNDSLDASLLVANGTYVFTANNCVRCSCDSANNWTLQCQPSELRPSNWSACPSMQCGGTGLYIGNSSLFGCGRTCTYAGYTSQAILTTTSTDSTCLALSNHAVKNGLLMFCWNSVLVPFLILQILLLFR</sequence>